<organism evidence="2 3">
    <name type="scientific">Heterorhabditis bacteriophora</name>
    <name type="common">Entomopathogenic nematode worm</name>
    <dbReference type="NCBI Taxonomy" id="37862"/>
    <lineage>
        <taxon>Eukaryota</taxon>
        <taxon>Metazoa</taxon>
        <taxon>Ecdysozoa</taxon>
        <taxon>Nematoda</taxon>
        <taxon>Chromadorea</taxon>
        <taxon>Rhabditida</taxon>
        <taxon>Rhabditina</taxon>
        <taxon>Rhabditomorpha</taxon>
        <taxon>Strongyloidea</taxon>
        <taxon>Heterorhabditidae</taxon>
        <taxon>Heterorhabditis</taxon>
    </lineage>
</organism>
<dbReference type="InterPro" id="IPR038717">
    <property type="entry name" value="Tc1-like_DDE_dom"/>
</dbReference>
<dbReference type="GO" id="GO:0003676">
    <property type="term" value="F:nucleic acid binding"/>
    <property type="evidence" value="ECO:0007669"/>
    <property type="project" value="InterPro"/>
</dbReference>
<dbReference type="Proteomes" id="UP000095283">
    <property type="component" value="Unplaced"/>
</dbReference>
<evidence type="ECO:0000313" key="3">
    <source>
        <dbReference type="WBParaSite" id="Hba_04399"/>
    </source>
</evidence>
<protein>
    <submittedName>
        <fullName evidence="3">DDE_3 domain-containing protein</fullName>
    </submittedName>
</protein>
<keyword evidence="2" id="KW-1185">Reference proteome</keyword>
<dbReference type="Pfam" id="PF13358">
    <property type="entry name" value="DDE_3"/>
    <property type="match status" value="1"/>
</dbReference>
<accession>A0A1I7WHC9</accession>
<proteinExistence type="predicted"/>
<sequence length="153" mass="17622">MKFNLDGPDGCHFYWRALRKEPRHFSTRNFGGGSDMGLVDMAFLSTKMNSADYQDALGHRLVPYFPLYRHNATIHASRSTRTWLEDSDVDTMGWPLRSSDLNPMENLWVIFVCRIYADNRQFGTVKDLQSDISKIWRGVDTIVTKNVVNSIAE</sequence>
<dbReference type="AlphaFoldDB" id="A0A1I7WHC9"/>
<dbReference type="WBParaSite" id="Hba_04399">
    <property type="protein sequence ID" value="Hba_04399"/>
    <property type="gene ID" value="Hba_04399"/>
</dbReference>
<name>A0A1I7WHC9_HETBA</name>
<evidence type="ECO:0000259" key="1">
    <source>
        <dbReference type="Pfam" id="PF13358"/>
    </source>
</evidence>
<evidence type="ECO:0000313" key="2">
    <source>
        <dbReference type="Proteomes" id="UP000095283"/>
    </source>
</evidence>
<dbReference type="Gene3D" id="3.30.420.10">
    <property type="entry name" value="Ribonuclease H-like superfamily/Ribonuclease H"/>
    <property type="match status" value="1"/>
</dbReference>
<reference evidence="3" key="1">
    <citation type="submission" date="2016-11" db="UniProtKB">
        <authorList>
            <consortium name="WormBaseParasite"/>
        </authorList>
    </citation>
    <scope>IDENTIFICATION</scope>
</reference>
<feature type="domain" description="Tc1-like transposase DDE" evidence="1">
    <location>
        <begin position="50"/>
        <end position="129"/>
    </location>
</feature>
<dbReference type="InterPro" id="IPR036397">
    <property type="entry name" value="RNaseH_sf"/>
</dbReference>